<gene>
    <name evidence="1" type="ORF">SP6_13_00530</name>
</gene>
<keyword evidence="2" id="KW-1185">Reference proteome</keyword>
<evidence type="ECO:0000313" key="1">
    <source>
        <dbReference type="EMBL" id="GAN12801.1"/>
    </source>
</evidence>
<name>A0A0C9MPZ3_SPHPI</name>
<comment type="caution">
    <text evidence="1">The sequence shown here is derived from an EMBL/GenBank/DDBJ whole genome shotgun (WGS) entry which is preliminary data.</text>
</comment>
<evidence type="ECO:0000313" key="2">
    <source>
        <dbReference type="Proteomes" id="UP000032025"/>
    </source>
</evidence>
<dbReference type="AlphaFoldDB" id="A0A0C9MPZ3"/>
<proteinExistence type="predicted"/>
<organism evidence="1 2">
    <name type="scientific">Sphingomonas paucimobilis NBRC 13935</name>
    <dbReference type="NCBI Taxonomy" id="1219050"/>
    <lineage>
        <taxon>Bacteria</taxon>
        <taxon>Pseudomonadati</taxon>
        <taxon>Pseudomonadota</taxon>
        <taxon>Alphaproteobacteria</taxon>
        <taxon>Sphingomonadales</taxon>
        <taxon>Sphingomonadaceae</taxon>
        <taxon>Sphingomonas</taxon>
    </lineage>
</organism>
<accession>A0A0C9MPZ3</accession>
<reference evidence="1 2" key="1">
    <citation type="submission" date="2014-08" db="EMBL/GenBank/DDBJ databases">
        <title>Whole genome shotgun sequence of Sphingomonas paucimobilis NBRC 13935.</title>
        <authorList>
            <person name="Hosoyama A."/>
            <person name="Hashimoto M."/>
            <person name="Hosoyama Y."/>
            <person name="Noguchi M."/>
            <person name="Uohara A."/>
            <person name="Ohji S."/>
            <person name="Katano-Makiyama Y."/>
            <person name="Ichikawa N."/>
            <person name="Kimura A."/>
            <person name="Yamazoe A."/>
            <person name="Fujita N."/>
        </authorList>
    </citation>
    <scope>NUCLEOTIDE SEQUENCE [LARGE SCALE GENOMIC DNA]</scope>
    <source>
        <strain evidence="1 2">NBRC 13935</strain>
    </source>
</reference>
<sequence>MPGVGVENAMSEFGNLAPPLAATKEVHHFYLLLFYFRFHDPRYAMSLFGFLLLDLVTLIDTALDHDRYATLIASAPVAFFEEARRCYSRRSPRIFPGAAVETGCPKPYGRCGRPS</sequence>
<protein>
    <submittedName>
        <fullName evidence="1">DNA, contig: SP613</fullName>
    </submittedName>
</protein>
<dbReference type="EMBL" id="BBJS01000013">
    <property type="protein sequence ID" value="GAN12801.1"/>
    <property type="molecule type" value="Genomic_DNA"/>
</dbReference>
<dbReference type="Proteomes" id="UP000032025">
    <property type="component" value="Unassembled WGS sequence"/>
</dbReference>